<name>A0A0A7KE10_9DEIO</name>
<gene>
    <name evidence="5" type="ORF">QR90_03685</name>
</gene>
<proteinExistence type="predicted"/>
<keyword evidence="1" id="KW-0378">Hydrolase</keyword>
<organism evidence="5 6">
    <name type="scientific">Deinococcus radiopugnans</name>
    <dbReference type="NCBI Taxonomy" id="57497"/>
    <lineage>
        <taxon>Bacteria</taxon>
        <taxon>Thermotogati</taxon>
        <taxon>Deinococcota</taxon>
        <taxon>Deinococci</taxon>
        <taxon>Deinococcales</taxon>
        <taxon>Deinococcaceae</taxon>
        <taxon>Deinococcus</taxon>
    </lineage>
</organism>
<dbReference type="PANTHER" id="PTHR11203">
    <property type="entry name" value="CLEAVAGE AND POLYADENYLATION SPECIFICITY FACTOR FAMILY MEMBER"/>
    <property type="match status" value="1"/>
</dbReference>
<dbReference type="Pfam" id="PF00753">
    <property type="entry name" value="Lactamase_B"/>
    <property type="match status" value="1"/>
</dbReference>
<dbReference type="Gene3D" id="3.60.15.10">
    <property type="entry name" value="Ribonuclease Z/Hydroxyacylglutathione hydrolase-like"/>
    <property type="match status" value="1"/>
</dbReference>
<evidence type="ECO:0000256" key="1">
    <source>
        <dbReference type="ARBA" id="ARBA00022801"/>
    </source>
</evidence>
<dbReference type="PANTHER" id="PTHR11203:SF37">
    <property type="entry name" value="INTEGRATOR COMPLEX SUBUNIT 11"/>
    <property type="match status" value="1"/>
</dbReference>
<dbReference type="Gene3D" id="3.40.50.10890">
    <property type="match status" value="1"/>
</dbReference>
<dbReference type="SMART" id="SM01027">
    <property type="entry name" value="Beta-Casp"/>
    <property type="match status" value="1"/>
</dbReference>
<protein>
    <submittedName>
        <fullName evidence="5">Cleavage protein</fullName>
    </submittedName>
</protein>
<dbReference type="InterPro" id="IPR050698">
    <property type="entry name" value="MBL"/>
</dbReference>
<dbReference type="Proteomes" id="UP000030634">
    <property type="component" value="Chromosome"/>
</dbReference>
<evidence type="ECO:0000313" key="5">
    <source>
        <dbReference type="EMBL" id="AIZ44392.1"/>
    </source>
</evidence>
<dbReference type="CDD" id="cd16295">
    <property type="entry name" value="TTHA0252-CPSF-like_MBL-fold"/>
    <property type="match status" value="1"/>
</dbReference>
<dbReference type="InterPro" id="IPR036866">
    <property type="entry name" value="RibonucZ/Hydroxyglut_hydro"/>
</dbReference>
<dbReference type="Pfam" id="PF10996">
    <property type="entry name" value="Beta-Casp"/>
    <property type="match status" value="1"/>
</dbReference>
<evidence type="ECO:0000259" key="3">
    <source>
        <dbReference type="SMART" id="SM00849"/>
    </source>
</evidence>
<feature type="domain" description="Metallo-beta-lactamase" evidence="3">
    <location>
        <begin position="13"/>
        <end position="236"/>
    </location>
</feature>
<dbReference type="RefSeq" id="WP_039682329.1">
    <property type="nucleotide sequence ID" value="NZ_CP010028.1"/>
</dbReference>
<feature type="domain" description="Beta-Casp" evidence="4">
    <location>
        <begin position="252"/>
        <end position="377"/>
    </location>
</feature>
<feature type="region of interest" description="Disordered" evidence="2">
    <location>
        <begin position="463"/>
        <end position="487"/>
    </location>
</feature>
<dbReference type="SMART" id="SM00849">
    <property type="entry name" value="Lactamase_B"/>
    <property type="match status" value="1"/>
</dbReference>
<dbReference type="HOGENOM" id="CLU_009673_5_2_0"/>
<reference evidence="6" key="1">
    <citation type="submission" date="2014-11" db="EMBL/GenBank/DDBJ databases">
        <title>Hymenobacter sp. DG25B genome submission.</title>
        <authorList>
            <person name="Jung H.-Y."/>
            <person name="Kim M.K."/>
            <person name="Srinivasan S."/>
            <person name="Lim S."/>
        </authorList>
    </citation>
    <scope>NUCLEOTIDE SEQUENCE [LARGE SCALE GENOMIC DNA]</scope>
    <source>
        <strain evidence="6">DY59</strain>
    </source>
</reference>
<dbReference type="InterPro" id="IPR011108">
    <property type="entry name" value="RMMBL"/>
</dbReference>
<dbReference type="InterPro" id="IPR001279">
    <property type="entry name" value="Metallo-B-lactamas"/>
</dbReference>
<evidence type="ECO:0000259" key="4">
    <source>
        <dbReference type="SMART" id="SM01027"/>
    </source>
</evidence>
<dbReference type="KEGG" id="dsw:QR90_03685"/>
<dbReference type="Pfam" id="PF07521">
    <property type="entry name" value="RMMBL"/>
    <property type="match status" value="1"/>
</dbReference>
<feature type="compositionally biased region" description="Low complexity" evidence="2">
    <location>
        <begin position="471"/>
        <end position="481"/>
    </location>
</feature>
<dbReference type="EMBL" id="CP010028">
    <property type="protein sequence ID" value="AIZ44392.1"/>
    <property type="molecule type" value="Genomic_DNA"/>
</dbReference>
<evidence type="ECO:0000256" key="2">
    <source>
        <dbReference type="SAM" id="MobiDB-lite"/>
    </source>
</evidence>
<dbReference type="STRING" id="1182571.QR90_03685"/>
<evidence type="ECO:0000313" key="6">
    <source>
        <dbReference type="Proteomes" id="UP000030634"/>
    </source>
</evidence>
<dbReference type="AlphaFoldDB" id="A0A0A7KE10"/>
<dbReference type="InterPro" id="IPR022712">
    <property type="entry name" value="Beta_Casp"/>
</dbReference>
<accession>A0A0A7KE10</accession>
<sequence>MRLQSFGAACTVTGSMHLLTLDGGRRILIDCGLFQGSGALEARNHEPYPFDPADLDAVILTHAHLDHVGRLPLLVNRGYRGPVYCTPPTAALAETVLLDSARLQLEGYRQHLRHARRQAREDEVLPPLYDEEDVHRALDLLRPVLEFGQAATVAGLRVTPYRAGHILGSAYLLLEDAGGRLIMSGDLGHRAGGLQLDFTPPPQADAVVLETTYANQRHRAWPETLAEFRDVLCGAVRAGGKILVPSFAIERSQTLLHTLKALMDSSEVPRIPVFLDSPMAARATRAYFQFGDELVPEVRDALRSGEDPFAPSTLHEVLTGDESQRLNRYDGPAIILAGNGMMTGGRIQHHLRHHLWKPGTRVVIVSYQSPLSLGGQLVAGAQTVEVMGEEVAVRAQIQTIGGFSAHADHDDLLAFLETAGCPHVWLVHGEVPVMQAFLPELAARGLKGDIVPDRQDVDLLGSGFSGGRPPGLGLEPGPEGLKVAADE</sequence>
<dbReference type="GO" id="GO:0004521">
    <property type="term" value="F:RNA endonuclease activity"/>
    <property type="evidence" value="ECO:0007669"/>
    <property type="project" value="TreeGrafter"/>
</dbReference>
<dbReference type="SUPFAM" id="SSF56281">
    <property type="entry name" value="Metallo-hydrolase/oxidoreductase"/>
    <property type="match status" value="1"/>
</dbReference>
<dbReference type="GO" id="GO:0016787">
    <property type="term" value="F:hydrolase activity"/>
    <property type="evidence" value="ECO:0007669"/>
    <property type="project" value="UniProtKB-KW"/>
</dbReference>